<dbReference type="InterPro" id="IPR011010">
    <property type="entry name" value="DNA_brk_join_enz"/>
</dbReference>
<reference evidence="3" key="1">
    <citation type="journal article" date="2014" name="Int. J. Syst. Evol. Microbiol.">
        <title>Complete genome sequence of Corynebacterium casei LMG S-19264T (=DSM 44701T), isolated from a smear-ripened cheese.</title>
        <authorList>
            <consortium name="US DOE Joint Genome Institute (JGI-PGF)"/>
            <person name="Walter F."/>
            <person name="Albersmeier A."/>
            <person name="Kalinowski J."/>
            <person name="Ruckert C."/>
        </authorList>
    </citation>
    <scope>NUCLEOTIDE SEQUENCE</scope>
    <source>
        <strain evidence="3">CGMCC 1.12214</strain>
    </source>
</reference>
<dbReference type="EMBL" id="BMES01000002">
    <property type="protein sequence ID" value="GGH18782.1"/>
    <property type="molecule type" value="Genomic_DNA"/>
</dbReference>
<dbReference type="SUPFAM" id="SSF56349">
    <property type="entry name" value="DNA breaking-rejoining enzymes"/>
    <property type="match status" value="1"/>
</dbReference>
<reference evidence="3" key="2">
    <citation type="submission" date="2020-09" db="EMBL/GenBank/DDBJ databases">
        <authorList>
            <person name="Sun Q."/>
            <person name="Zhou Y."/>
        </authorList>
    </citation>
    <scope>NUCLEOTIDE SEQUENCE</scope>
    <source>
        <strain evidence="3">CGMCC 1.12214</strain>
    </source>
</reference>
<evidence type="ECO:0000313" key="4">
    <source>
        <dbReference type="Proteomes" id="UP000603912"/>
    </source>
</evidence>
<sequence>MEDILMAIRCKRSPAQFELFPSSELIKASRDGLEPVVAPMAEMRMEVTPVTSEMAEPLPVDAALGGDEPAVAIRPGEMHELSFAGAIELLAAAESPSKQTRGHWITSLRSIGRYLDSPLSTIPARWIAVRIRVDKLHFTPLGCARQTLANHRSNVRAALKWLAGEHELPTRGAPLIPEWKRIWDSIPDRPTRGALSTLFRFCSARRIAPEAVTETVLDQVMRYRAETTALDASDKARRKMVRLWNQARERIDGWPEVTLGEPALVRHQGPSWDEFPQSIRAEIEGYLAGLTRVRKDEAGRRRKPAAATTIRVERARIVAAIRKAVMLGEPIHELVSFAALLTPRRARLILEAYAGREVGKTPVYAIDLARMFYKLAHASTHVAPSHRDELKEIWSLLQEERVGGLTPKNREIVRLVRSDKFVRDLNSLPRSLMTRARAAKSHAPVKAAALAQVAVAIEILRFAPVRMRNLCSIVIGTNYVKPAGPGEPALITFPHYDVKNRVNLDFPLTPETTAFIDEYIHEYRPVLLRGQNGDALFPGGGDSECKSTTTLSQQITDIIFKEIGRQITPHQFRHIAGALILRALPGNYEFVRRVLGHKNVQTTMNFYVGLETAEANARFSRLVSSLLT</sequence>
<evidence type="ECO:0000313" key="3">
    <source>
        <dbReference type="EMBL" id="GGH18782.1"/>
    </source>
</evidence>
<dbReference type="Pfam" id="PF00589">
    <property type="entry name" value="Phage_integrase"/>
    <property type="match status" value="1"/>
</dbReference>
<name>A0A917MH67_9HYPH</name>
<keyword evidence="1" id="KW-0233">DNA recombination</keyword>
<comment type="caution">
    <text evidence="3">The sequence shown here is derived from an EMBL/GenBank/DDBJ whole genome shotgun (WGS) entry which is preliminary data.</text>
</comment>
<dbReference type="GO" id="GO:0015074">
    <property type="term" value="P:DNA integration"/>
    <property type="evidence" value="ECO:0007669"/>
    <property type="project" value="InterPro"/>
</dbReference>
<protein>
    <recommendedName>
        <fullName evidence="2">Tyr recombinase domain-containing protein</fullName>
    </recommendedName>
</protein>
<organism evidence="3 4">
    <name type="scientific">Alsobacter metallidurans</name>
    <dbReference type="NCBI Taxonomy" id="340221"/>
    <lineage>
        <taxon>Bacteria</taxon>
        <taxon>Pseudomonadati</taxon>
        <taxon>Pseudomonadota</taxon>
        <taxon>Alphaproteobacteria</taxon>
        <taxon>Hyphomicrobiales</taxon>
        <taxon>Alsobacteraceae</taxon>
        <taxon>Alsobacter</taxon>
    </lineage>
</organism>
<dbReference type="Proteomes" id="UP000603912">
    <property type="component" value="Unassembled WGS sequence"/>
</dbReference>
<dbReference type="Gene3D" id="1.10.443.10">
    <property type="entry name" value="Intergrase catalytic core"/>
    <property type="match status" value="1"/>
</dbReference>
<evidence type="ECO:0000256" key="1">
    <source>
        <dbReference type="ARBA" id="ARBA00023172"/>
    </source>
</evidence>
<dbReference type="AlphaFoldDB" id="A0A917MH67"/>
<accession>A0A917MH67</accession>
<dbReference type="CDD" id="cd00397">
    <property type="entry name" value="DNA_BRE_C"/>
    <property type="match status" value="1"/>
</dbReference>
<proteinExistence type="predicted"/>
<gene>
    <name evidence="3" type="ORF">GCM10007036_21180</name>
</gene>
<dbReference type="InterPro" id="IPR013762">
    <property type="entry name" value="Integrase-like_cat_sf"/>
</dbReference>
<dbReference type="GO" id="GO:0006310">
    <property type="term" value="P:DNA recombination"/>
    <property type="evidence" value="ECO:0007669"/>
    <property type="project" value="UniProtKB-KW"/>
</dbReference>
<dbReference type="InterPro" id="IPR002104">
    <property type="entry name" value="Integrase_catalytic"/>
</dbReference>
<evidence type="ECO:0000259" key="2">
    <source>
        <dbReference type="Pfam" id="PF00589"/>
    </source>
</evidence>
<keyword evidence="4" id="KW-1185">Reference proteome</keyword>
<dbReference type="GO" id="GO:0003677">
    <property type="term" value="F:DNA binding"/>
    <property type="evidence" value="ECO:0007669"/>
    <property type="project" value="InterPro"/>
</dbReference>
<feature type="domain" description="Tyr recombinase" evidence="2">
    <location>
        <begin position="496"/>
        <end position="609"/>
    </location>
</feature>